<evidence type="ECO:0000256" key="1">
    <source>
        <dbReference type="ARBA" id="ARBA00006586"/>
    </source>
</evidence>
<evidence type="ECO:0000256" key="2">
    <source>
        <dbReference type="ARBA" id="ARBA00022729"/>
    </source>
</evidence>
<accession>A0ABY6AXR9</accession>
<dbReference type="InterPro" id="IPR043146">
    <property type="entry name" value="Penicillin_amidase_N_B-knob"/>
</dbReference>
<dbReference type="Pfam" id="PF01804">
    <property type="entry name" value="Penicil_amidase"/>
    <property type="match status" value="1"/>
</dbReference>
<evidence type="ECO:0000256" key="4">
    <source>
        <dbReference type="ARBA" id="ARBA00023145"/>
    </source>
</evidence>
<feature type="chain" id="PRO_5046368663" evidence="5">
    <location>
        <begin position="23"/>
        <end position="822"/>
    </location>
</feature>
<dbReference type="RefSeq" id="WP_261756840.1">
    <property type="nucleotide sequence ID" value="NZ_CP104562.2"/>
</dbReference>
<keyword evidence="4" id="KW-0865">Zymogen</keyword>
<dbReference type="SUPFAM" id="SSF56235">
    <property type="entry name" value="N-terminal nucleophile aminohydrolases (Ntn hydrolases)"/>
    <property type="match status" value="1"/>
</dbReference>
<feature type="signal peptide" evidence="5">
    <location>
        <begin position="1"/>
        <end position="22"/>
    </location>
</feature>
<evidence type="ECO:0000313" key="6">
    <source>
        <dbReference type="EMBL" id="UXH77098.1"/>
    </source>
</evidence>
<sequence>MKQAFRAAVTAVIGLLSAALLVACGDDGLLPDDATFSAEIRRTQFGIPHIKAADEKGLGYGVGYAFAEDNFCLLADVVVSVNGERSKYFGPTTTYDPSGRGQQLNLSSDFYFKSLNDPALVQATWDRQSTEIKDLVTGYVAGVNRYLRDKGVASLPAACKDQPWVRPITTLDIMRLMRRYAVEASGAQLMDALYAAQPPAAALAVNERATLSKRAAAGAVAGAVKGAAATPVAASAAAYIPPAPGFWAQRFDTSRLGSNGVALGKDSTASGSGLLLANPHFPWVTALRFYQLHLTIPGKLDVMGASLTGFPGVNIGFNRNVAWTHTVNSSRHFTLFYLALDPADPTRYLIDGQSKPMTRRTLTVEVPDGKGGFTPVTRTQYATEHGPLIKIPGQLEWTASAAFALRDANADNDRLFMQWWEMDKADSIQAFKSSVETLLGIPWVQSIATDKAGNAYYADLTPVPHVTAAKEAACIGAPFRPLIAQGLYVLAGTTAACNWGDSADAPQRGIFAARELPSLMRTDYVQNSNDSAWFTHPAQPLTGFPSIVSIDGKELSGRTRIGLSQIAARLAGSDGLPGNRFDMASLQSIAFSNRSYFAGQLLDDLRTACAGGGSVTVDGSAVDITRGCQVMASWDGKAELSSVGWPLFFAWQQSIKASGVNFWTVPFDVADPVNTPRGLRVSDAAVTEAARVAMARAMRSLDQQSLDYTRPWGEIQVAVRGAKRIPMHGGNSADIYNAIVSVPIGDGQFDVRFGSSTIWTVSFDGDVPRAEGFLTYSQSTDPTSAHFSDQTERFSAKQWIRFPFTEAAISADPTLTTQRLRE</sequence>
<proteinExistence type="inferred from homology"/>
<dbReference type="Gene3D" id="3.60.20.10">
    <property type="entry name" value="Glutamine Phosphoribosylpyrophosphate, subunit 1, domain 1"/>
    <property type="match status" value="1"/>
</dbReference>
<dbReference type="Gene3D" id="2.30.120.10">
    <property type="match status" value="1"/>
</dbReference>
<dbReference type="InterPro" id="IPR029055">
    <property type="entry name" value="Ntn_hydrolases_N"/>
</dbReference>
<dbReference type="Proteomes" id="UP001064933">
    <property type="component" value="Chromosome"/>
</dbReference>
<dbReference type="PROSITE" id="PS51257">
    <property type="entry name" value="PROKAR_LIPOPROTEIN"/>
    <property type="match status" value="1"/>
</dbReference>
<dbReference type="Gene3D" id="1.10.439.10">
    <property type="entry name" value="Penicillin Amidohydrolase, domain 1"/>
    <property type="match status" value="1"/>
</dbReference>
<dbReference type="InterPro" id="IPR002692">
    <property type="entry name" value="S45"/>
</dbReference>
<dbReference type="PANTHER" id="PTHR34218:SF3">
    <property type="entry name" value="ACYL-HOMOSERINE LACTONE ACYLASE PVDQ"/>
    <property type="match status" value="1"/>
</dbReference>
<name>A0ABY6AXR9_9BURK</name>
<dbReference type="PANTHER" id="PTHR34218">
    <property type="entry name" value="PEPTIDASE S45 PENICILLIN AMIDASE"/>
    <property type="match status" value="1"/>
</dbReference>
<gene>
    <name evidence="6" type="ORF">N4261_19035</name>
</gene>
<protein>
    <submittedName>
        <fullName evidence="6">Penicillin acylase family protein</fullName>
    </submittedName>
</protein>
<keyword evidence="3" id="KW-0378">Hydrolase</keyword>
<reference evidence="6" key="1">
    <citation type="submission" date="2022-10" db="EMBL/GenBank/DDBJ databases">
        <title>Characterization and whole genome sequencing of a new Roseateles species, isolated from fresh water.</title>
        <authorList>
            <person name="Guliayeva D.Y."/>
            <person name="Akhremchuk A.E."/>
            <person name="Sikolenko M.A."/>
            <person name="Valentovich L.N."/>
            <person name="Sidarenka A.V."/>
        </authorList>
    </citation>
    <scope>NUCLEOTIDE SEQUENCE</scope>
    <source>
        <strain evidence="6">BIM B-1768</strain>
    </source>
</reference>
<dbReference type="EMBL" id="CP104562">
    <property type="protein sequence ID" value="UXH77098.1"/>
    <property type="molecule type" value="Genomic_DNA"/>
</dbReference>
<evidence type="ECO:0000256" key="3">
    <source>
        <dbReference type="ARBA" id="ARBA00022801"/>
    </source>
</evidence>
<dbReference type="Gene3D" id="1.10.1400.10">
    <property type="match status" value="1"/>
</dbReference>
<evidence type="ECO:0000256" key="5">
    <source>
        <dbReference type="SAM" id="SignalP"/>
    </source>
</evidence>
<comment type="similarity">
    <text evidence="1">Belongs to the peptidase S45 family.</text>
</comment>
<organism evidence="6 7">
    <name type="scientific">Roseateles amylovorans</name>
    <dbReference type="NCBI Taxonomy" id="2978473"/>
    <lineage>
        <taxon>Bacteria</taxon>
        <taxon>Pseudomonadati</taxon>
        <taxon>Pseudomonadota</taxon>
        <taxon>Betaproteobacteria</taxon>
        <taxon>Burkholderiales</taxon>
        <taxon>Sphaerotilaceae</taxon>
        <taxon>Roseateles</taxon>
    </lineage>
</organism>
<dbReference type="InterPro" id="IPR043147">
    <property type="entry name" value="Penicillin_amidase_A-knob"/>
</dbReference>
<keyword evidence="2 5" id="KW-0732">Signal</keyword>
<keyword evidence="7" id="KW-1185">Reference proteome</keyword>
<dbReference type="InterPro" id="IPR023343">
    <property type="entry name" value="Penicillin_amidase_dom1"/>
</dbReference>
<evidence type="ECO:0000313" key="7">
    <source>
        <dbReference type="Proteomes" id="UP001064933"/>
    </source>
</evidence>